<gene>
    <name evidence="6" type="ORF">CRN52_16495</name>
</gene>
<dbReference type="Gene3D" id="2.30.110.10">
    <property type="entry name" value="Electron Transport, Fmn-binding Protein, Chain A"/>
    <property type="match status" value="1"/>
</dbReference>
<evidence type="ECO:0000256" key="3">
    <source>
        <dbReference type="ARBA" id="ARBA00023143"/>
    </source>
</evidence>
<dbReference type="SUPFAM" id="SSF141371">
    <property type="entry name" value="PilZ domain-like"/>
    <property type="match status" value="2"/>
</dbReference>
<keyword evidence="6" id="KW-0969">Cilium</keyword>
<organism evidence="6 7">
    <name type="scientific">Vibrio vulnificus</name>
    <dbReference type="NCBI Taxonomy" id="672"/>
    <lineage>
        <taxon>Bacteria</taxon>
        <taxon>Pseudomonadati</taxon>
        <taxon>Pseudomonadota</taxon>
        <taxon>Gammaproteobacteria</taxon>
        <taxon>Vibrionales</taxon>
        <taxon>Vibrionaceae</taxon>
        <taxon>Vibrio</taxon>
    </lineage>
</organism>
<evidence type="ECO:0000313" key="6">
    <source>
        <dbReference type="EMBL" id="POB45572.1"/>
    </source>
</evidence>
<dbReference type="InterPro" id="IPR009926">
    <property type="entry name" value="T3SS_YcgR_PilZN"/>
</dbReference>
<accession>A0A2S3R069</accession>
<evidence type="ECO:0000313" key="7">
    <source>
        <dbReference type="Proteomes" id="UP000237466"/>
    </source>
</evidence>
<keyword evidence="6" id="KW-0282">Flagellum</keyword>
<keyword evidence="3" id="KW-0975">Bacterial flagellum</keyword>
<dbReference type="Gene3D" id="2.40.10.220">
    <property type="entry name" value="predicted glycosyltransferase like domains"/>
    <property type="match status" value="1"/>
</dbReference>
<name>A0A2S3R069_VIBVL</name>
<proteinExistence type="predicted"/>
<dbReference type="AlphaFoldDB" id="A0A2S3R069"/>
<evidence type="ECO:0000256" key="2">
    <source>
        <dbReference type="ARBA" id="ARBA00022741"/>
    </source>
</evidence>
<evidence type="ECO:0000259" key="4">
    <source>
        <dbReference type="Pfam" id="PF07238"/>
    </source>
</evidence>
<evidence type="ECO:0000259" key="5">
    <source>
        <dbReference type="Pfam" id="PF12945"/>
    </source>
</evidence>
<dbReference type="Pfam" id="PF12945">
    <property type="entry name" value="PilZNR"/>
    <property type="match status" value="1"/>
</dbReference>
<dbReference type="InterPro" id="IPR009875">
    <property type="entry name" value="PilZ_domain"/>
</dbReference>
<reference evidence="6 7" key="1">
    <citation type="journal article" date="2018" name="Front. Microbiol.">
        <title>Phylogeny of Vibrio vulnificus from the Analysis of the Core-Genome: Implications for Intra-Species Taxonomy.</title>
        <authorList>
            <person name="Roig F.J."/>
            <person name="Gonzalez-Candelas F."/>
            <person name="Sanjuan E."/>
            <person name="Fouz B."/>
            <person name="Feil E.J."/>
            <person name="Llorens C."/>
            <person name="Baker-Austin C."/>
            <person name="Oliver J.D."/>
            <person name="Danin-Poleg Y."/>
            <person name="Gibas C.J."/>
            <person name="Kashi Y."/>
            <person name="Gulig P.A."/>
            <person name="Morrison S.S."/>
            <person name="Amaro C."/>
        </authorList>
    </citation>
    <scope>NUCLEOTIDE SEQUENCE [LARGE SCALE GENOMIC DNA]</scope>
    <source>
        <strain evidence="6 7">CECT4608</strain>
    </source>
</reference>
<keyword evidence="2" id="KW-0547">Nucleotide-binding</keyword>
<sequence>MPSTYTKDDIPRFVKPGMRLNATFEFGPQDSLTLPAFFVGLKAGQYLIIDLADKEELLLRKLDNVDVILRGIADTELGHVVAFKTSVLSTISKPDFLLFLRFPATLATKPIREHERYKIDLACTLNHNGNLYEGRMSDFSLSGCAFFTLIEPEFKKGDIVKLESTLNRFLSADNGAKVASIRKLANGWSIGIKFEKSVLLSQELKRELLELSFHAGLLG</sequence>
<dbReference type="InterPro" id="IPR012349">
    <property type="entry name" value="Split_barrel_FMN-bd"/>
</dbReference>
<protein>
    <submittedName>
        <fullName evidence="6">Flagellar brake protein</fullName>
    </submittedName>
</protein>
<comment type="caution">
    <text evidence="6">The sequence shown here is derived from an EMBL/GenBank/DDBJ whole genome shotgun (WGS) entry which is preliminary data.</text>
</comment>
<feature type="domain" description="Type III secretion system flagellar brake protein YcgR PilZN" evidence="5">
    <location>
        <begin position="16"/>
        <end position="103"/>
    </location>
</feature>
<dbReference type="EMBL" id="PDGH01000113">
    <property type="protein sequence ID" value="POB45572.1"/>
    <property type="molecule type" value="Genomic_DNA"/>
</dbReference>
<evidence type="ECO:0000256" key="1">
    <source>
        <dbReference type="ARBA" id="ARBA00022636"/>
    </source>
</evidence>
<keyword evidence="1" id="KW-0973">c-di-GMP</keyword>
<dbReference type="Pfam" id="PF07238">
    <property type="entry name" value="PilZ"/>
    <property type="match status" value="1"/>
</dbReference>
<dbReference type="Proteomes" id="UP000237466">
    <property type="component" value="Unassembled WGS sequence"/>
</dbReference>
<feature type="domain" description="PilZ" evidence="4">
    <location>
        <begin position="111"/>
        <end position="206"/>
    </location>
</feature>
<dbReference type="RefSeq" id="WP_058645598.1">
    <property type="nucleotide sequence ID" value="NZ_JANTPS010000008.1"/>
</dbReference>
<keyword evidence="6" id="KW-0966">Cell projection</keyword>
<dbReference type="GO" id="GO:0035438">
    <property type="term" value="F:cyclic-di-GMP binding"/>
    <property type="evidence" value="ECO:0007669"/>
    <property type="project" value="InterPro"/>
</dbReference>